<dbReference type="GO" id="GO:0016740">
    <property type="term" value="F:transferase activity"/>
    <property type="evidence" value="ECO:0007669"/>
    <property type="project" value="UniProtKB-KW"/>
</dbReference>
<dbReference type="Pfam" id="PF01467">
    <property type="entry name" value="CTP_transf_like"/>
    <property type="match status" value="1"/>
</dbReference>
<gene>
    <name evidence="2" type="ORF">UFOVP71_7</name>
</gene>
<dbReference type="InterPro" id="IPR014729">
    <property type="entry name" value="Rossmann-like_a/b/a_fold"/>
</dbReference>
<dbReference type="Gene3D" id="3.40.50.620">
    <property type="entry name" value="HUPs"/>
    <property type="match status" value="1"/>
</dbReference>
<dbReference type="InterPro" id="IPR004821">
    <property type="entry name" value="Cyt_trans-like"/>
</dbReference>
<organism evidence="2">
    <name type="scientific">uncultured Caudovirales phage</name>
    <dbReference type="NCBI Taxonomy" id="2100421"/>
    <lineage>
        <taxon>Viruses</taxon>
        <taxon>Duplodnaviria</taxon>
        <taxon>Heunggongvirae</taxon>
        <taxon>Uroviricota</taxon>
        <taxon>Caudoviricetes</taxon>
        <taxon>Peduoviridae</taxon>
        <taxon>Maltschvirus</taxon>
        <taxon>Maltschvirus maltsch</taxon>
    </lineage>
</organism>
<reference evidence="2" key="1">
    <citation type="submission" date="2020-05" db="EMBL/GenBank/DDBJ databases">
        <authorList>
            <person name="Chiriac C."/>
            <person name="Salcher M."/>
            <person name="Ghai R."/>
            <person name="Kavagutti S V."/>
        </authorList>
    </citation>
    <scope>NUCLEOTIDE SEQUENCE</scope>
</reference>
<accession>A0A6J5TB44</accession>
<proteinExistence type="predicted"/>
<name>A0A6J5TB44_9CAUD</name>
<dbReference type="SUPFAM" id="SSF52374">
    <property type="entry name" value="Nucleotidylyl transferase"/>
    <property type="match status" value="1"/>
</dbReference>
<feature type="domain" description="Cytidyltransferase-like" evidence="1">
    <location>
        <begin position="13"/>
        <end position="103"/>
    </location>
</feature>
<keyword evidence="2" id="KW-0808">Transferase</keyword>
<protein>
    <submittedName>
        <fullName evidence="2">Cytidyltransferase-like domain containing protein</fullName>
    </submittedName>
</protein>
<evidence type="ECO:0000313" key="2">
    <source>
        <dbReference type="EMBL" id="CAB4241469.1"/>
    </source>
</evidence>
<sequence length="215" mass="23597">MKITDLKPRIIAVYAGRFHPFHHGHAEVFRDLASKFGINNTYITTSGKVEPNKSPFSFAEKEAMMLAAGVPAGHVVEETVPYAPVKLQQQLGLDPSKDIMVFGVGAKDMTDDPRFAFTPLKDGTPSYFQKYTGKNMLPFNNAKNPDGTRAGHGYVIPVPDVQFSIAGHQINSASQIRELYRSADDEGKTAILNELYPNGGAAIKKIKRIFDSKLG</sequence>
<dbReference type="EMBL" id="LR797824">
    <property type="protein sequence ID" value="CAB4241469.1"/>
    <property type="molecule type" value="Genomic_DNA"/>
</dbReference>
<evidence type="ECO:0000259" key="1">
    <source>
        <dbReference type="Pfam" id="PF01467"/>
    </source>
</evidence>